<reference evidence="1" key="1">
    <citation type="submission" date="2021-01" db="EMBL/GenBank/DDBJ databases">
        <title>Adiantum capillus-veneris genome.</title>
        <authorList>
            <person name="Fang Y."/>
            <person name="Liao Q."/>
        </authorList>
    </citation>
    <scope>NUCLEOTIDE SEQUENCE</scope>
    <source>
        <strain evidence="1">H3</strain>
        <tissue evidence="1">Leaf</tissue>
    </source>
</reference>
<dbReference type="OrthoDB" id="10496855at2759"/>
<comment type="caution">
    <text evidence="1">The sequence shown here is derived from an EMBL/GenBank/DDBJ whole genome shotgun (WGS) entry which is preliminary data.</text>
</comment>
<gene>
    <name evidence="1" type="ORF">GOP47_0019222</name>
</gene>
<dbReference type="Proteomes" id="UP000886520">
    <property type="component" value="Chromosome 18"/>
</dbReference>
<feature type="non-terminal residue" evidence="1">
    <location>
        <position position="177"/>
    </location>
</feature>
<keyword evidence="2" id="KW-1185">Reference proteome</keyword>
<dbReference type="AlphaFoldDB" id="A0A9D4UEN9"/>
<evidence type="ECO:0000313" key="1">
    <source>
        <dbReference type="EMBL" id="KAI5066598.1"/>
    </source>
</evidence>
<dbReference type="EMBL" id="JABFUD020000018">
    <property type="protein sequence ID" value="KAI5066598.1"/>
    <property type="molecule type" value="Genomic_DNA"/>
</dbReference>
<organism evidence="1 2">
    <name type="scientific">Adiantum capillus-veneris</name>
    <name type="common">Maidenhair fern</name>
    <dbReference type="NCBI Taxonomy" id="13818"/>
    <lineage>
        <taxon>Eukaryota</taxon>
        <taxon>Viridiplantae</taxon>
        <taxon>Streptophyta</taxon>
        <taxon>Embryophyta</taxon>
        <taxon>Tracheophyta</taxon>
        <taxon>Polypodiopsida</taxon>
        <taxon>Polypodiidae</taxon>
        <taxon>Polypodiales</taxon>
        <taxon>Pteridineae</taxon>
        <taxon>Pteridaceae</taxon>
        <taxon>Vittarioideae</taxon>
        <taxon>Adiantum</taxon>
    </lineage>
</organism>
<sequence>GGGLSRGNFFRGLGETIIFGQRDFFLRNVQNLNMAMVRIEPGISFAPRISFAAPPRADRLHSFAALPTKNDASHPCPKEVLIALLIETHKALQETESQDNLRRRFREVQGLGVNAKSNNLSPCRQLKVLDVHKYVHSYVYLANLRRCIQKPVVKEDSMVYRCKQVSVIIYDRAAWTE</sequence>
<name>A0A9D4UEN9_ADICA</name>
<protein>
    <submittedName>
        <fullName evidence="1">Uncharacterized protein</fullName>
    </submittedName>
</protein>
<evidence type="ECO:0000313" key="2">
    <source>
        <dbReference type="Proteomes" id="UP000886520"/>
    </source>
</evidence>
<proteinExistence type="predicted"/>
<accession>A0A9D4UEN9</accession>